<dbReference type="EMBL" id="JBHTEE010000001">
    <property type="protein sequence ID" value="MFC7605053.1"/>
    <property type="molecule type" value="Genomic_DNA"/>
</dbReference>
<dbReference type="PRINTS" id="PR00111">
    <property type="entry name" value="ABHYDROLASE"/>
</dbReference>
<dbReference type="PANTHER" id="PTHR43194">
    <property type="entry name" value="HYDROLASE ALPHA/BETA FOLD FAMILY"/>
    <property type="match status" value="1"/>
</dbReference>
<sequence length="329" mass="34949">MSGTTGTAAVPHGRRPSVRTLRMHSFTSEFKRLTTLASAAGIDPADVVLPAEGVVRADDGVRLHYLEWPGPATEPLLLFLHGGGLHAHSFDAVGLLLRRLGRCVALDLRGHGESDWAGPGGYGTDAIAADLDTVTARFGARRVVLVGHSMGGMAALVWAARRPAVLAGLVVVDVGPDIDAAAGRSVNELISRRPLFADLDEADAFLSGVLPRTREAATSGVAQNLTWTDDGLLTWKHDTTQFQPSMGRIASPDELRRAAARITCPTLVLRGERSRVFGDEGAAELAALIPGARWERVPDAGHTIQTSNPRGLADAVTRFLRDQDDEGAE</sequence>
<gene>
    <name evidence="2" type="ORF">ACFQVD_33590</name>
</gene>
<keyword evidence="3" id="KW-1185">Reference proteome</keyword>
<evidence type="ECO:0000259" key="1">
    <source>
        <dbReference type="Pfam" id="PF12697"/>
    </source>
</evidence>
<reference evidence="3" key="1">
    <citation type="journal article" date="2019" name="Int. J. Syst. Evol. Microbiol.">
        <title>The Global Catalogue of Microorganisms (GCM) 10K type strain sequencing project: providing services to taxonomists for standard genome sequencing and annotation.</title>
        <authorList>
            <consortium name="The Broad Institute Genomics Platform"/>
            <consortium name="The Broad Institute Genome Sequencing Center for Infectious Disease"/>
            <person name="Wu L."/>
            <person name="Ma J."/>
        </authorList>
    </citation>
    <scope>NUCLEOTIDE SEQUENCE [LARGE SCALE GENOMIC DNA]</scope>
    <source>
        <strain evidence="3">JCM 10083</strain>
    </source>
</reference>
<dbReference type="RefSeq" id="WP_343962409.1">
    <property type="nucleotide sequence ID" value="NZ_BAAAGK010000007.1"/>
</dbReference>
<comment type="caution">
    <text evidence="2">The sequence shown here is derived from an EMBL/GenBank/DDBJ whole genome shotgun (WGS) entry which is preliminary data.</text>
</comment>
<dbReference type="GO" id="GO:0016787">
    <property type="term" value="F:hydrolase activity"/>
    <property type="evidence" value="ECO:0007669"/>
    <property type="project" value="UniProtKB-KW"/>
</dbReference>
<keyword evidence="2" id="KW-0378">Hydrolase</keyword>
<evidence type="ECO:0000313" key="3">
    <source>
        <dbReference type="Proteomes" id="UP001596514"/>
    </source>
</evidence>
<feature type="domain" description="AB hydrolase-1" evidence="1">
    <location>
        <begin position="77"/>
        <end position="315"/>
    </location>
</feature>
<dbReference type="InterPro" id="IPR000073">
    <property type="entry name" value="AB_hydrolase_1"/>
</dbReference>
<dbReference type="InterPro" id="IPR029058">
    <property type="entry name" value="AB_hydrolase_fold"/>
</dbReference>
<dbReference type="Gene3D" id="3.40.50.1820">
    <property type="entry name" value="alpha/beta hydrolase"/>
    <property type="match status" value="1"/>
</dbReference>
<organism evidence="2 3">
    <name type="scientific">Streptosporangium amethystogenes subsp. fukuiense</name>
    <dbReference type="NCBI Taxonomy" id="698418"/>
    <lineage>
        <taxon>Bacteria</taxon>
        <taxon>Bacillati</taxon>
        <taxon>Actinomycetota</taxon>
        <taxon>Actinomycetes</taxon>
        <taxon>Streptosporangiales</taxon>
        <taxon>Streptosporangiaceae</taxon>
        <taxon>Streptosporangium</taxon>
    </lineage>
</organism>
<accession>A0ABW2TAG8</accession>
<dbReference type="PANTHER" id="PTHR43194:SF2">
    <property type="entry name" value="PEROXISOMAL MEMBRANE PROTEIN LPX1"/>
    <property type="match status" value="1"/>
</dbReference>
<evidence type="ECO:0000313" key="2">
    <source>
        <dbReference type="EMBL" id="MFC7605053.1"/>
    </source>
</evidence>
<dbReference type="InterPro" id="IPR050228">
    <property type="entry name" value="Carboxylesterase_BioH"/>
</dbReference>
<protein>
    <submittedName>
        <fullName evidence="2">Alpha/beta fold hydrolase</fullName>
    </submittedName>
</protein>
<proteinExistence type="predicted"/>
<name>A0ABW2TAG8_9ACTN</name>
<dbReference type="Pfam" id="PF12697">
    <property type="entry name" value="Abhydrolase_6"/>
    <property type="match status" value="1"/>
</dbReference>
<dbReference type="Proteomes" id="UP001596514">
    <property type="component" value="Unassembled WGS sequence"/>
</dbReference>
<dbReference type="SUPFAM" id="SSF53474">
    <property type="entry name" value="alpha/beta-Hydrolases"/>
    <property type="match status" value="1"/>
</dbReference>